<sequence>MDSLSFDLKPLPPFRLDLTVWALRRRRDNTVDRWDGTTYRRVLVLDGKPVETAVVLQGKPDEPELSITATGLQLSSGTGPALAALLERMLGIRVDVSGFYRLAQNDTQLEYLASQFRGLKPPRFPTLFDAIVNGIACQQVSLTQGIRLLNKLVTACGKTVEGRDSIAYAFPQPEDIAGLEPEAFRNLGFSRQKARALLELSHKVIDEHVDIEEMITLTDEDALSRLCELRGVGRWTAEYVLLRGMGRLHVFPGDDSGARNKLQSWLGVEEKLDYKSVKSTLARWSPYGGFIYFHLLLNDLAHKGELP</sequence>
<feature type="domain" description="DNA-3-methyladenine glycosylase AlkA N-terminal" evidence="5">
    <location>
        <begin position="5"/>
        <end position="126"/>
    </location>
</feature>
<dbReference type="Proteomes" id="UP000218615">
    <property type="component" value="Unassembled WGS sequence"/>
</dbReference>
<dbReference type="SMART" id="SM00478">
    <property type="entry name" value="ENDO3c"/>
    <property type="match status" value="1"/>
</dbReference>
<dbReference type="RefSeq" id="WP_096206082.1">
    <property type="nucleotide sequence ID" value="NZ_FZMP01000178.1"/>
</dbReference>
<evidence type="ECO:0000256" key="1">
    <source>
        <dbReference type="ARBA" id="ARBA00010817"/>
    </source>
</evidence>
<organism evidence="6 7">
    <name type="scientific">Candidatus Methanoperedens nitratireducens</name>
    <dbReference type="NCBI Taxonomy" id="1392998"/>
    <lineage>
        <taxon>Archaea</taxon>
        <taxon>Methanobacteriati</taxon>
        <taxon>Methanobacteriota</taxon>
        <taxon>Stenosarchaea group</taxon>
        <taxon>Methanomicrobia</taxon>
        <taxon>Methanosarcinales</taxon>
        <taxon>ANME-2 cluster</taxon>
        <taxon>Candidatus Methanoperedentaceae</taxon>
        <taxon>Candidatus Methanoperedens</taxon>
    </lineage>
</organism>
<dbReference type="GO" id="GO:0032993">
    <property type="term" value="C:protein-DNA complex"/>
    <property type="evidence" value="ECO:0007669"/>
    <property type="project" value="TreeGrafter"/>
</dbReference>
<dbReference type="InterPro" id="IPR000035">
    <property type="entry name" value="Alkylbase_DNA_glycsylse_CS"/>
</dbReference>
<dbReference type="PANTHER" id="PTHR43003:SF5">
    <property type="entry name" value="DNA-3-METHYLADENINE GLYCOSYLASE"/>
    <property type="match status" value="1"/>
</dbReference>
<dbReference type="InterPro" id="IPR003265">
    <property type="entry name" value="HhH-GPD_domain"/>
</dbReference>
<dbReference type="GO" id="GO:0006285">
    <property type="term" value="P:base-excision repair, AP site formation"/>
    <property type="evidence" value="ECO:0007669"/>
    <property type="project" value="TreeGrafter"/>
</dbReference>
<dbReference type="GO" id="GO:0006307">
    <property type="term" value="P:DNA alkylation repair"/>
    <property type="evidence" value="ECO:0007669"/>
    <property type="project" value="TreeGrafter"/>
</dbReference>
<gene>
    <name evidence="6" type="ORF">MNV_330060</name>
</gene>
<dbReference type="Gene3D" id="1.10.1670.10">
    <property type="entry name" value="Helix-hairpin-Helix base-excision DNA repair enzymes (C-terminal)"/>
    <property type="match status" value="1"/>
</dbReference>
<evidence type="ECO:0000259" key="5">
    <source>
        <dbReference type="SMART" id="SM01009"/>
    </source>
</evidence>
<evidence type="ECO:0000259" key="4">
    <source>
        <dbReference type="SMART" id="SM00478"/>
    </source>
</evidence>
<name>A0A284VQ58_9EURY</name>
<dbReference type="PROSITE" id="PS00516">
    <property type="entry name" value="ALKYLBASE_DNA_GLYCOS"/>
    <property type="match status" value="1"/>
</dbReference>
<dbReference type="SUPFAM" id="SSF48150">
    <property type="entry name" value="DNA-glycosylase"/>
    <property type="match status" value="1"/>
</dbReference>
<dbReference type="GO" id="GO:0008725">
    <property type="term" value="F:DNA-3-methyladenine glycosylase activity"/>
    <property type="evidence" value="ECO:0007669"/>
    <property type="project" value="TreeGrafter"/>
</dbReference>
<dbReference type="SMART" id="SM01009">
    <property type="entry name" value="AlkA_N"/>
    <property type="match status" value="1"/>
</dbReference>
<dbReference type="Gene3D" id="1.10.340.30">
    <property type="entry name" value="Hypothetical protein, domain 2"/>
    <property type="match status" value="1"/>
</dbReference>
<feature type="domain" description="HhH-GPD" evidence="4">
    <location>
        <begin position="136"/>
        <end position="303"/>
    </location>
</feature>
<evidence type="ECO:0000313" key="6">
    <source>
        <dbReference type="EMBL" id="SNQ61392.1"/>
    </source>
</evidence>
<evidence type="ECO:0000256" key="2">
    <source>
        <dbReference type="ARBA" id="ARBA00022763"/>
    </source>
</evidence>
<keyword evidence="7" id="KW-1185">Reference proteome</keyword>
<reference evidence="7" key="1">
    <citation type="submission" date="2017-06" db="EMBL/GenBank/DDBJ databases">
        <authorList>
            <person name="Cremers G."/>
        </authorList>
    </citation>
    <scope>NUCLEOTIDE SEQUENCE [LARGE SCALE GENOMIC DNA]</scope>
</reference>
<evidence type="ECO:0000313" key="7">
    <source>
        <dbReference type="Proteomes" id="UP000218615"/>
    </source>
</evidence>
<comment type="similarity">
    <text evidence="1">Belongs to the alkylbase DNA glycosidase AlkA family.</text>
</comment>
<dbReference type="InterPro" id="IPR037046">
    <property type="entry name" value="AlkA_N_sf"/>
</dbReference>
<dbReference type="InterPro" id="IPR023170">
    <property type="entry name" value="HhH_base_excis_C"/>
</dbReference>
<keyword evidence="3" id="KW-0234">DNA repair</keyword>
<proteinExistence type="inferred from homology"/>
<dbReference type="InterPro" id="IPR051912">
    <property type="entry name" value="Alkylbase_DNA_Glycosylase/TA"/>
</dbReference>
<dbReference type="GO" id="GO:0043916">
    <property type="term" value="F:DNA-7-methylguanine glycosylase activity"/>
    <property type="evidence" value="ECO:0007669"/>
    <property type="project" value="TreeGrafter"/>
</dbReference>
<accession>A0A284VQ58</accession>
<dbReference type="CDD" id="cd00056">
    <property type="entry name" value="ENDO3c"/>
    <property type="match status" value="1"/>
</dbReference>
<dbReference type="GO" id="GO:0005737">
    <property type="term" value="C:cytoplasm"/>
    <property type="evidence" value="ECO:0007669"/>
    <property type="project" value="TreeGrafter"/>
</dbReference>
<dbReference type="OrthoDB" id="8200at2157"/>
<dbReference type="GO" id="GO:0032131">
    <property type="term" value="F:alkylated DNA binding"/>
    <property type="evidence" value="ECO:0007669"/>
    <property type="project" value="TreeGrafter"/>
</dbReference>
<dbReference type="InterPro" id="IPR011257">
    <property type="entry name" value="DNA_glycosylase"/>
</dbReference>
<dbReference type="Pfam" id="PF00730">
    <property type="entry name" value="HhH-GPD"/>
    <property type="match status" value="1"/>
</dbReference>
<dbReference type="Gene3D" id="3.30.310.20">
    <property type="entry name" value="DNA-3-methyladenine glycosylase AlkA, N-terminal domain"/>
    <property type="match status" value="1"/>
</dbReference>
<keyword evidence="2" id="KW-0227">DNA damage</keyword>
<evidence type="ECO:0000256" key="3">
    <source>
        <dbReference type="ARBA" id="ARBA00023204"/>
    </source>
</evidence>
<dbReference type="InterPro" id="IPR010316">
    <property type="entry name" value="AlkA_N"/>
</dbReference>
<protein>
    <submittedName>
        <fullName evidence="6">HhH-GPD family protein</fullName>
    </submittedName>
</protein>
<dbReference type="EMBL" id="FZMP01000178">
    <property type="protein sequence ID" value="SNQ61392.1"/>
    <property type="molecule type" value="Genomic_DNA"/>
</dbReference>
<dbReference type="AlphaFoldDB" id="A0A284VQ58"/>
<dbReference type="PANTHER" id="PTHR43003">
    <property type="entry name" value="DNA-3-METHYLADENINE GLYCOSYLASE"/>
    <property type="match status" value="1"/>
</dbReference>